<evidence type="ECO:0000256" key="1">
    <source>
        <dbReference type="ARBA" id="ARBA00001947"/>
    </source>
</evidence>
<dbReference type="InterPro" id="IPR012548">
    <property type="entry name" value="MATCAP"/>
</dbReference>
<comment type="cofactor">
    <cofactor evidence="1">
        <name>Zn(2+)</name>
        <dbReference type="ChEBI" id="CHEBI:29105"/>
    </cofactor>
</comment>
<evidence type="ECO:0000313" key="6">
    <source>
        <dbReference type="Proteomes" id="UP000318081"/>
    </source>
</evidence>
<name>A0ABX5XI96_9BACT</name>
<keyword evidence="2" id="KW-0645">Protease</keyword>
<dbReference type="Proteomes" id="UP000318081">
    <property type="component" value="Chromosome"/>
</dbReference>
<evidence type="ECO:0000313" key="5">
    <source>
        <dbReference type="EMBL" id="QDV81708.1"/>
    </source>
</evidence>
<keyword evidence="4" id="KW-0482">Metalloprotease</keyword>
<protein>
    <recommendedName>
        <fullName evidence="7">DUF1704 domain-containing protein</fullName>
    </recommendedName>
</protein>
<evidence type="ECO:0008006" key="7">
    <source>
        <dbReference type="Google" id="ProtNLM"/>
    </source>
</evidence>
<keyword evidence="6" id="KW-1185">Reference proteome</keyword>
<dbReference type="Pfam" id="PF08014">
    <property type="entry name" value="MATCAP"/>
    <property type="match status" value="1"/>
</dbReference>
<dbReference type="PANTHER" id="PTHR31817">
    <property type="match status" value="1"/>
</dbReference>
<reference evidence="5 6" key="1">
    <citation type="submission" date="2019-02" db="EMBL/GenBank/DDBJ databases">
        <title>Deep-cultivation of Planctomycetes and their phenomic and genomic characterization uncovers novel biology.</title>
        <authorList>
            <person name="Wiegand S."/>
            <person name="Jogler M."/>
            <person name="Boedeker C."/>
            <person name="Pinto D."/>
            <person name="Vollmers J."/>
            <person name="Rivas-Marin E."/>
            <person name="Kohn T."/>
            <person name="Peeters S.H."/>
            <person name="Heuer A."/>
            <person name="Rast P."/>
            <person name="Oberbeckmann S."/>
            <person name="Bunk B."/>
            <person name="Jeske O."/>
            <person name="Meyerdierks A."/>
            <person name="Storesund J.E."/>
            <person name="Kallscheuer N."/>
            <person name="Luecker S."/>
            <person name="Lage O.M."/>
            <person name="Pohl T."/>
            <person name="Merkel B.J."/>
            <person name="Hornburger P."/>
            <person name="Mueller R.-W."/>
            <person name="Bruemmer F."/>
            <person name="Labrenz M."/>
            <person name="Spormann A.M."/>
            <person name="Op den Camp H."/>
            <person name="Overmann J."/>
            <person name="Amann R."/>
            <person name="Jetten M.S.M."/>
            <person name="Mascher T."/>
            <person name="Medema M.H."/>
            <person name="Devos D.P."/>
            <person name="Kaster A.-K."/>
            <person name="Ovreas L."/>
            <person name="Rohde M."/>
            <person name="Galperin M.Y."/>
            <person name="Jogler C."/>
        </authorList>
    </citation>
    <scope>NUCLEOTIDE SEQUENCE [LARGE SCALE GENOMIC DNA]</scope>
    <source>
        <strain evidence="5 6">TBK1r</strain>
    </source>
</reference>
<sequence length="655" mass="73264">MSQSERVQSERVPSDVCEDHEAISDSVIDGICARLAEDKRIRQRLPGGGILQMDRLLPFLCVYRRNPRRRDEGTARLVMSEASFLCAPGTAPVRAGLKRLVLRIAETAIERLGSFLILEVWAGEDRPEYDPSTGEIELPRPEFQLLTRRPHRPEGTVATLQFALQQISLHRKKAAVQVNMHAQNHPPGMTSLIREAIETKIGCHVLGLQVRPVYRDPESGEVYDRVATTFVRDVSHSLKKGFFAFALNRTEVRPEHYFSLGVSRLSKQVLVIDRQLADLSRQFKFLLLVTPINAERAWDKFSESGFRKTPAFQYRPLDVDPLLLKRRLMKIPTERVTDPTLSYVLRQAQSELDRQISMLADIGTHRFLPGSLQVFEGVKPKLRELSLGILQTLSNRDSASRELPMLDATAFAQLANAEIQYYRSQSPAFLAQASVRDDMFSGLMVAGAELLIGRETRIAERRADALLQHEVGTHLVTYFNGATQPLRLLQVGLSGYDALQEGLAVLSEYLVGGLSEARLRTLAARVIAVDGMIRGETFVSVFEQLVDGFGFEPRTAYTITMRVFRGGGLTKDALYLQGLVEILDYLGGGGEVEPLLIGKIAVEHVPVVRELLFRGILRPAALRPKYLDSPEAQTRLGGIHSRTTVLDLLDNEKGR</sequence>
<organism evidence="5 6">
    <name type="scientific">Stieleria magnilauensis</name>
    <dbReference type="NCBI Taxonomy" id="2527963"/>
    <lineage>
        <taxon>Bacteria</taxon>
        <taxon>Pseudomonadati</taxon>
        <taxon>Planctomycetota</taxon>
        <taxon>Planctomycetia</taxon>
        <taxon>Pirellulales</taxon>
        <taxon>Pirellulaceae</taxon>
        <taxon>Stieleria</taxon>
    </lineage>
</organism>
<evidence type="ECO:0000256" key="3">
    <source>
        <dbReference type="ARBA" id="ARBA00022801"/>
    </source>
</evidence>
<keyword evidence="3" id="KW-0378">Hydrolase</keyword>
<dbReference type="SMART" id="SM01154">
    <property type="entry name" value="DUF1704"/>
    <property type="match status" value="1"/>
</dbReference>
<dbReference type="EMBL" id="CP036432">
    <property type="protein sequence ID" value="QDV81708.1"/>
    <property type="molecule type" value="Genomic_DNA"/>
</dbReference>
<dbReference type="NCBIfam" id="TIGR02421">
    <property type="entry name" value="QEGLA"/>
    <property type="match status" value="1"/>
</dbReference>
<gene>
    <name evidence="5" type="ORF">TBK1r_06280</name>
</gene>
<evidence type="ECO:0000256" key="4">
    <source>
        <dbReference type="ARBA" id="ARBA00023049"/>
    </source>
</evidence>
<proteinExistence type="predicted"/>
<dbReference type="InterPro" id="IPR012656">
    <property type="entry name" value="CHP02421_QEGLA"/>
</dbReference>
<accession>A0ABX5XI96</accession>
<dbReference type="PANTHER" id="PTHR31817:SF0">
    <property type="entry name" value="CHROMOSOME UNDETERMINED SCAFFOLD_67, WHOLE GENOME SHOTGUN SEQUENCE"/>
    <property type="match status" value="1"/>
</dbReference>
<evidence type="ECO:0000256" key="2">
    <source>
        <dbReference type="ARBA" id="ARBA00022670"/>
    </source>
</evidence>